<dbReference type="InterPro" id="IPR005665">
    <property type="entry name" value="SecF_bac"/>
</dbReference>
<dbReference type="InterPro" id="IPR004869">
    <property type="entry name" value="MMPL_dom"/>
</dbReference>
<dbReference type="InterPro" id="IPR048634">
    <property type="entry name" value="SecD_SecF_C"/>
</dbReference>
<feature type="transmembrane region" description="Helical" evidence="9">
    <location>
        <begin position="672"/>
        <end position="691"/>
    </location>
</feature>
<dbReference type="NCBIfam" id="TIGR00916">
    <property type="entry name" value="2A0604s01"/>
    <property type="match status" value="2"/>
</dbReference>
<evidence type="ECO:0000259" key="13">
    <source>
        <dbReference type="Pfam" id="PF21760"/>
    </source>
</evidence>
<dbReference type="Pfam" id="PF07549">
    <property type="entry name" value="Sec_GG"/>
    <property type="match status" value="1"/>
</dbReference>
<dbReference type="Gene3D" id="3.30.1360.200">
    <property type="match status" value="1"/>
</dbReference>
<dbReference type="Pfam" id="PF02355">
    <property type="entry name" value="SecD_SecF_C"/>
    <property type="match status" value="1"/>
</dbReference>
<feature type="transmembrane region" description="Helical" evidence="9">
    <location>
        <begin position="441"/>
        <end position="461"/>
    </location>
</feature>
<feature type="domain" description="Membrane transport protein MMPL" evidence="12">
    <location>
        <begin position="263"/>
        <end position="405"/>
    </location>
</feature>
<dbReference type="PRINTS" id="PR01755">
    <property type="entry name" value="SECFTRNLCASE"/>
</dbReference>
<dbReference type="GO" id="GO:0005886">
    <property type="term" value="C:plasma membrane"/>
    <property type="evidence" value="ECO:0007669"/>
    <property type="project" value="UniProtKB-SubCell"/>
</dbReference>
<evidence type="ECO:0000313" key="16">
    <source>
        <dbReference type="Proteomes" id="UP000886721"/>
    </source>
</evidence>
<feature type="domain" description="Protein export membrane protein SecD/SecF C-terminal" evidence="11">
    <location>
        <begin position="545"/>
        <end position="724"/>
    </location>
</feature>
<feature type="domain" description="Protein translocase subunit SecDF P1" evidence="13">
    <location>
        <begin position="70"/>
        <end position="123"/>
    </location>
</feature>
<proteinExistence type="inferred from homology"/>
<evidence type="ECO:0000256" key="9">
    <source>
        <dbReference type="HAMAP-Rule" id="MF_01463"/>
    </source>
</evidence>
<reference evidence="15" key="1">
    <citation type="journal article" date="2021" name="PeerJ">
        <title>Extensive microbial diversity within the chicken gut microbiome revealed by metagenomics and culture.</title>
        <authorList>
            <person name="Gilroy R."/>
            <person name="Ravi A."/>
            <person name="Getino M."/>
            <person name="Pursley I."/>
            <person name="Horton D.L."/>
            <person name="Alikhan N.F."/>
            <person name="Baker D."/>
            <person name="Gharbi K."/>
            <person name="Hall N."/>
            <person name="Watson M."/>
            <person name="Adriaenssens E.M."/>
            <person name="Foster-Nyarko E."/>
            <person name="Jarju S."/>
            <person name="Secka A."/>
            <person name="Antonio M."/>
            <person name="Oren A."/>
            <person name="Chaudhuri R.R."/>
            <person name="La Ragione R."/>
            <person name="Hildebrand F."/>
            <person name="Pallen M.J."/>
        </authorList>
    </citation>
    <scope>NUCLEOTIDE SEQUENCE</scope>
    <source>
        <strain evidence="15">CHK191-13928</strain>
    </source>
</reference>
<dbReference type="GO" id="GO:0065002">
    <property type="term" value="P:intracellular protein transmembrane transport"/>
    <property type="evidence" value="ECO:0007669"/>
    <property type="project" value="UniProtKB-UniRule"/>
</dbReference>
<comment type="caution">
    <text evidence="15">The sequence shown here is derived from an EMBL/GenBank/DDBJ whole genome shotgun (WGS) entry which is preliminary data.</text>
</comment>
<evidence type="ECO:0000259" key="11">
    <source>
        <dbReference type="Pfam" id="PF02355"/>
    </source>
</evidence>
<dbReference type="PANTHER" id="PTHR30081:SF1">
    <property type="entry name" value="PROTEIN TRANSLOCASE SUBUNIT SECD"/>
    <property type="match status" value="1"/>
</dbReference>
<feature type="transmembrane region" description="Helical" evidence="9">
    <location>
        <begin position="360"/>
        <end position="380"/>
    </location>
</feature>
<feature type="transmembrane region" description="Helical" evidence="9">
    <location>
        <begin position="697"/>
        <end position="722"/>
    </location>
</feature>
<dbReference type="Pfam" id="PF03176">
    <property type="entry name" value="MMPL"/>
    <property type="match status" value="1"/>
</dbReference>
<comment type="subcellular location">
    <subcellularLocation>
        <location evidence="1 9">Cell membrane</location>
        <topology evidence="1 9">Multi-pass membrane protein</topology>
    </subcellularLocation>
</comment>
<dbReference type="AlphaFoldDB" id="A0A9D2BAJ8"/>
<feature type="transmembrane region" description="Helical" evidence="9">
    <location>
        <begin position="318"/>
        <end position="339"/>
    </location>
</feature>
<feature type="transmembrane region" description="Helical" evidence="9">
    <location>
        <begin position="569"/>
        <end position="586"/>
    </location>
</feature>
<feature type="transmembrane region" description="Helical" evidence="9">
    <location>
        <begin position="12"/>
        <end position="29"/>
    </location>
</feature>
<dbReference type="InterPro" id="IPR055344">
    <property type="entry name" value="SecD_SecF_C_bact"/>
</dbReference>
<dbReference type="NCBIfam" id="TIGR01129">
    <property type="entry name" value="secD"/>
    <property type="match status" value="1"/>
</dbReference>
<dbReference type="InterPro" id="IPR005791">
    <property type="entry name" value="SecD"/>
</dbReference>
<sequence>MGKQSRKGRYFAGIILLLAFCALGVWIAAKGITKDKVGRVSNIHLGLDLAGGVSITYEVKGDHISDEDMKDTIYKLQKRVENYSTEAEVYQEGANRINVEIPGVTDADKILEELGQPGSLSFAVPKEEKVAENGEETTQTTLDTILTGKNVKNAKAVTDEDSATGKKQYLVSLEFDKKGTKAFAKATKDNVGSSIYIIYDGEIISAPTVKEEITEGECSIDGMESYEAADNLASSIRIGSLPVELKELRSNVVSAKLGNDAIETTVKAGIIGFAVVCLIMIIFYALPGVIACLALAIYILMTLLALNGFDVTLTLPGLAGIVLGIGMAVDANVIIYARIKEEIGAGKSVAASIKAGFHKAASAIIDGNVTTLIAVVILWFKGSGTVKGFAQTLGMSVLISMFTALVISRFLVKAVYLFGLRSPKLYGKARKLPTFDFVRAGKKYAVIAGIVIIAGLAALPIQKKMQGSVSNFDLEFSGGTSSTIAFEKDQKVDDSLTKKIVHEYEEISGSSSVQSQKVKDENQLIIKSVELERSQREKMEKTLTKEYKAKSVATENISSTISNEMQKDAVISVVIAAVCMLIYIAVRFRDLRFGSSAIIALLNDVLVVFAVYSVGRLSVGGTFIACMLTIIGYSINSTIVIFDRIREHLKKAEPSQVRDVVNNSISQTLTRTINTTTTTFVMVLALFILGVTSIKEFALALMAGIIGGAFSSVFLTGPLWYFMKCGFGKVRVGDLQKTNLKHKKRKQNRR</sequence>
<evidence type="ECO:0000256" key="3">
    <source>
        <dbReference type="ARBA" id="ARBA00022475"/>
    </source>
</evidence>
<dbReference type="InterPro" id="IPR022645">
    <property type="entry name" value="SecD/SecF_bac"/>
</dbReference>
<reference evidence="15" key="2">
    <citation type="submission" date="2021-04" db="EMBL/GenBank/DDBJ databases">
        <authorList>
            <person name="Gilroy R."/>
        </authorList>
    </citation>
    <scope>NUCLEOTIDE SEQUENCE</scope>
    <source>
        <strain evidence="15">CHK191-13928</strain>
    </source>
</reference>
<evidence type="ECO:0000256" key="2">
    <source>
        <dbReference type="ARBA" id="ARBA00022448"/>
    </source>
</evidence>
<keyword evidence="8 9" id="KW-0472">Membrane</keyword>
<name>A0A9D2BAJ8_9FIRM</name>
<dbReference type="InterPro" id="IPR022813">
    <property type="entry name" value="SecD/SecF_arch_bac"/>
</dbReference>
<keyword evidence="7 9" id="KW-0811">Translocation</keyword>
<comment type="similarity">
    <text evidence="9">Belongs to the SecD/SecF family. SecD subfamily.</text>
</comment>
<comment type="subunit">
    <text evidence="9">Forms a complex with SecF. Part of the essential Sec protein translocation apparatus which comprises SecA, SecYEG and auxiliary proteins SecDF. Other proteins may also be involved.</text>
</comment>
<protein>
    <recommendedName>
        <fullName evidence="9 10">Multifunctional fusion protein</fullName>
    </recommendedName>
    <domain>
        <recommendedName>
            <fullName evidence="9">Protein translocase subunit SecD</fullName>
        </recommendedName>
    </domain>
    <domain>
        <recommendedName>
            <fullName evidence="10">Protein-export membrane protein SecF</fullName>
        </recommendedName>
    </domain>
</protein>
<dbReference type="Proteomes" id="UP000886721">
    <property type="component" value="Unassembled WGS sequence"/>
</dbReference>
<evidence type="ECO:0000259" key="12">
    <source>
        <dbReference type="Pfam" id="PF03176"/>
    </source>
</evidence>
<feature type="transmembrane region" description="Helical" evidence="9">
    <location>
        <begin position="621"/>
        <end position="642"/>
    </location>
</feature>
<gene>
    <name evidence="9 15" type="primary">secD</name>
    <name evidence="10" type="synonym">secF</name>
    <name evidence="15" type="ORF">H9735_09300</name>
</gene>
<dbReference type="Gene3D" id="3.30.70.3400">
    <property type="match status" value="1"/>
</dbReference>
<comment type="similarity">
    <text evidence="10">Belongs to the SecD/SecF family. SecF subfamily.</text>
</comment>
<dbReference type="NCBIfam" id="TIGR00966">
    <property type="entry name" value="transloc_SecF"/>
    <property type="match status" value="1"/>
</dbReference>
<organism evidence="15 16">
    <name type="scientific">Candidatus Anaerostipes excrementavium</name>
    <dbReference type="NCBI Taxonomy" id="2838463"/>
    <lineage>
        <taxon>Bacteria</taxon>
        <taxon>Bacillati</taxon>
        <taxon>Bacillota</taxon>
        <taxon>Clostridia</taxon>
        <taxon>Lachnospirales</taxon>
        <taxon>Lachnospiraceae</taxon>
        <taxon>Anaerostipes</taxon>
    </lineage>
</organism>
<dbReference type="GO" id="GO:0006605">
    <property type="term" value="P:protein targeting"/>
    <property type="evidence" value="ECO:0007669"/>
    <property type="project" value="UniProtKB-UniRule"/>
</dbReference>
<keyword evidence="4 9" id="KW-0812">Transmembrane</keyword>
<evidence type="ECO:0000256" key="10">
    <source>
        <dbReference type="HAMAP-Rule" id="MF_01464"/>
    </source>
</evidence>
<evidence type="ECO:0000256" key="5">
    <source>
        <dbReference type="ARBA" id="ARBA00022927"/>
    </source>
</evidence>
<dbReference type="Pfam" id="PF22599">
    <property type="entry name" value="SecDF_P1_head"/>
    <property type="match status" value="1"/>
</dbReference>
<dbReference type="InterPro" id="IPR054384">
    <property type="entry name" value="SecDF_P1_head"/>
</dbReference>
<keyword evidence="3 9" id="KW-1003">Cell membrane</keyword>
<keyword evidence="5 9" id="KW-0653">Protein transport</keyword>
<comment type="caution">
    <text evidence="9">Lacks conserved residue(s) required for the propagation of feature annotation.</text>
</comment>
<evidence type="ECO:0000259" key="14">
    <source>
        <dbReference type="Pfam" id="PF22599"/>
    </source>
</evidence>
<dbReference type="InterPro" id="IPR022646">
    <property type="entry name" value="SecD/SecF_CS"/>
</dbReference>
<evidence type="ECO:0000256" key="7">
    <source>
        <dbReference type="ARBA" id="ARBA00023010"/>
    </source>
</evidence>
<feature type="transmembrane region" description="Helical" evidence="9">
    <location>
        <begin position="392"/>
        <end position="420"/>
    </location>
</feature>
<dbReference type="GO" id="GO:0015450">
    <property type="term" value="F:protein-transporting ATPase activity"/>
    <property type="evidence" value="ECO:0007669"/>
    <property type="project" value="InterPro"/>
</dbReference>
<dbReference type="FunFam" id="1.20.1640.10:FF:000004">
    <property type="entry name" value="Protein translocase subunit SecD"/>
    <property type="match status" value="1"/>
</dbReference>
<dbReference type="HAMAP" id="MF_01464_B">
    <property type="entry name" value="SecF_B"/>
    <property type="match status" value="1"/>
</dbReference>
<comment type="function">
    <text evidence="9">Part of the Sec protein translocase complex. Interacts with the SecYEG preprotein conducting channel. SecDF uses the proton motive force (PMF) to complete protein translocation after the ATP-dependent function of SecA.</text>
</comment>
<evidence type="ECO:0000256" key="8">
    <source>
        <dbReference type="ARBA" id="ARBA00023136"/>
    </source>
</evidence>
<dbReference type="Pfam" id="PF21760">
    <property type="entry name" value="SecD_1st"/>
    <property type="match status" value="1"/>
</dbReference>
<comment type="subunit">
    <text evidence="10">Forms a complex with SecD. Part of the essential Sec protein translocation apparatus which comprises SecA, SecYEG and auxiliary proteins SecDF. Other proteins may also be involved.</text>
</comment>
<dbReference type="Gene3D" id="1.20.1640.10">
    <property type="entry name" value="Multidrug efflux transporter AcrB transmembrane domain"/>
    <property type="match status" value="2"/>
</dbReference>
<keyword evidence="6 9" id="KW-1133">Transmembrane helix</keyword>
<dbReference type="EMBL" id="DXEM01000031">
    <property type="protein sequence ID" value="HIX68294.1"/>
    <property type="molecule type" value="Genomic_DNA"/>
</dbReference>
<feature type="transmembrane region" description="Helical" evidence="9">
    <location>
        <begin position="273"/>
        <end position="306"/>
    </location>
</feature>
<dbReference type="SUPFAM" id="SSF82866">
    <property type="entry name" value="Multidrug efflux transporter AcrB transmembrane domain"/>
    <property type="match status" value="2"/>
</dbReference>
<keyword evidence="2 9" id="KW-0813">Transport</keyword>
<accession>A0A9D2BAJ8</accession>
<dbReference type="HAMAP" id="MF_01463_B">
    <property type="entry name" value="SecD_B"/>
    <property type="match status" value="1"/>
</dbReference>
<dbReference type="PANTHER" id="PTHR30081">
    <property type="entry name" value="PROTEIN-EXPORT MEMBRANE PROTEIN SEC"/>
    <property type="match status" value="1"/>
</dbReference>
<evidence type="ECO:0000256" key="6">
    <source>
        <dbReference type="ARBA" id="ARBA00022989"/>
    </source>
</evidence>
<feature type="domain" description="SecDF P1 head subdomain" evidence="14">
    <location>
        <begin position="139"/>
        <end position="243"/>
    </location>
</feature>
<feature type="transmembrane region" description="Helical" evidence="9">
    <location>
        <begin position="593"/>
        <end position="615"/>
    </location>
</feature>
<dbReference type="GO" id="GO:0043952">
    <property type="term" value="P:protein transport by the Sec complex"/>
    <property type="evidence" value="ECO:0007669"/>
    <property type="project" value="UniProtKB-UniRule"/>
</dbReference>
<evidence type="ECO:0000256" key="4">
    <source>
        <dbReference type="ARBA" id="ARBA00022692"/>
    </source>
</evidence>
<dbReference type="InterPro" id="IPR048631">
    <property type="entry name" value="SecD_1st"/>
</dbReference>
<evidence type="ECO:0000256" key="1">
    <source>
        <dbReference type="ARBA" id="ARBA00004651"/>
    </source>
</evidence>
<evidence type="ECO:0000313" key="15">
    <source>
        <dbReference type="EMBL" id="HIX68294.1"/>
    </source>
</evidence>